<comment type="caution">
    <text evidence="4">The sequence shown here is derived from an EMBL/GenBank/DDBJ whole genome shotgun (WGS) entry which is preliminary data.</text>
</comment>
<dbReference type="SUPFAM" id="SSF53474">
    <property type="entry name" value="alpha/beta-Hydrolases"/>
    <property type="match status" value="1"/>
</dbReference>
<proteinExistence type="predicted"/>
<protein>
    <recommendedName>
        <fullName evidence="3">Alpha/beta hydrolase fold-3 domain-containing protein</fullName>
    </recommendedName>
</protein>
<organism evidence="4 5">
    <name type="scientific">Inquilinus limosus</name>
    <dbReference type="NCBI Taxonomy" id="171674"/>
    <lineage>
        <taxon>Bacteria</taxon>
        <taxon>Pseudomonadati</taxon>
        <taxon>Pseudomonadota</taxon>
        <taxon>Alphaproteobacteria</taxon>
        <taxon>Rhodospirillales</taxon>
        <taxon>Rhodospirillaceae</taxon>
        <taxon>Inquilinus</taxon>
    </lineage>
</organism>
<dbReference type="AlphaFoldDB" id="A0A211ZV41"/>
<evidence type="ECO:0000256" key="1">
    <source>
        <dbReference type="ARBA" id="ARBA00022801"/>
    </source>
</evidence>
<evidence type="ECO:0000256" key="2">
    <source>
        <dbReference type="SAM" id="MobiDB-lite"/>
    </source>
</evidence>
<name>A0A211ZV41_9PROT</name>
<keyword evidence="5" id="KW-1185">Reference proteome</keyword>
<dbReference type="Pfam" id="PF07859">
    <property type="entry name" value="Abhydrolase_3"/>
    <property type="match status" value="1"/>
</dbReference>
<dbReference type="InterPro" id="IPR050300">
    <property type="entry name" value="GDXG_lipolytic_enzyme"/>
</dbReference>
<dbReference type="GO" id="GO:0016787">
    <property type="term" value="F:hydrolase activity"/>
    <property type="evidence" value="ECO:0007669"/>
    <property type="project" value="UniProtKB-KW"/>
</dbReference>
<gene>
    <name evidence="4" type="ORF">BWR60_00610</name>
</gene>
<dbReference type="OrthoDB" id="9806180at2"/>
<keyword evidence="1" id="KW-0378">Hydrolase</keyword>
<evidence type="ECO:0000313" key="4">
    <source>
        <dbReference type="EMBL" id="OWJ69079.1"/>
    </source>
</evidence>
<dbReference type="Proteomes" id="UP000196655">
    <property type="component" value="Unassembled WGS sequence"/>
</dbReference>
<sequence length="286" mass="30968">MTSDPELASEMRGLVAAFATLRLDSSTLEQARRDARAHEPPPLELVDGIGTNTANVRVARPGDRDLQILAVCVEGPAPRDSILHLHGGGSVLGRLELALPFLQRLAVRTGCLVASPDYRLAPEHPFPAAFEDGMLALSWLQRQQASAPVGVVGDSFGGGSRDRHARPGRSRLPGPAASDARRPPGRRGRVQSRHRCPCVDTRKQPVWLGIPAGIRARQDDRPIVGRTSSNRSAERRKPRLFEAGLWIRSRCVSSYNKGGCGDTQPSTLMHDHWTASPTTAAVRSSI</sequence>
<dbReference type="EMBL" id="NHON01000001">
    <property type="protein sequence ID" value="OWJ69079.1"/>
    <property type="molecule type" value="Genomic_DNA"/>
</dbReference>
<evidence type="ECO:0000313" key="5">
    <source>
        <dbReference type="Proteomes" id="UP000196655"/>
    </source>
</evidence>
<dbReference type="InterPro" id="IPR029058">
    <property type="entry name" value="AB_hydrolase_fold"/>
</dbReference>
<dbReference type="Gene3D" id="3.40.50.1820">
    <property type="entry name" value="alpha/beta hydrolase"/>
    <property type="match status" value="1"/>
</dbReference>
<accession>A0A211ZV41</accession>
<dbReference type="InterPro" id="IPR013094">
    <property type="entry name" value="AB_hydrolase_3"/>
</dbReference>
<feature type="compositionally biased region" description="Basic residues" evidence="2">
    <location>
        <begin position="183"/>
        <end position="195"/>
    </location>
</feature>
<feature type="region of interest" description="Disordered" evidence="2">
    <location>
        <begin position="150"/>
        <end position="195"/>
    </location>
</feature>
<dbReference type="PANTHER" id="PTHR48081">
    <property type="entry name" value="AB HYDROLASE SUPERFAMILY PROTEIN C4A8.06C"/>
    <property type="match status" value="1"/>
</dbReference>
<evidence type="ECO:0000259" key="3">
    <source>
        <dbReference type="Pfam" id="PF07859"/>
    </source>
</evidence>
<dbReference type="PANTHER" id="PTHR48081:SF8">
    <property type="entry name" value="ALPHA_BETA HYDROLASE FOLD-3 DOMAIN-CONTAINING PROTEIN-RELATED"/>
    <property type="match status" value="1"/>
</dbReference>
<reference evidence="5" key="1">
    <citation type="submission" date="2017-05" db="EMBL/GenBank/DDBJ databases">
        <authorList>
            <person name="Macchi M."/>
            <person name="Festa S."/>
            <person name="Coppotelli B.M."/>
            <person name="Morelli I.S."/>
        </authorList>
    </citation>
    <scope>NUCLEOTIDE SEQUENCE [LARGE SCALE GENOMIC DNA]</scope>
    <source>
        <strain evidence="5">I</strain>
    </source>
</reference>
<feature type="domain" description="Alpha/beta hydrolase fold-3" evidence="3">
    <location>
        <begin position="82"/>
        <end position="159"/>
    </location>
</feature>